<name>A0ABY4YC86_9GAMM</name>
<feature type="transmembrane region" description="Helical" evidence="1">
    <location>
        <begin position="12"/>
        <end position="28"/>
    </location>
</feature>
<keyword evidence="1" id="KW-0812">Transmembrane</keyword>
<dbReference type="Proteomes" id="UP001057474">
    <property type="component" value="Chromosome"/>
</dbReference>
<keyword evidence="3" id="KW-1185">Reference proteome</keyword>
<gene>
    <name evidence="2" type="ORF">J2N86_06775</name>
</gene>
<dbReference type="RefSeq" id="WP_252582113.1">
    <property type="nucleotide sequence ID" value="NZ_CP071527.1"/>
</dbReference>
<protein>
    <submittedName>
        <fullName evidence="2">Uncharacterized protein</fullName>
    </submittedName>
</protein>
<sequence>MPKEISTEKVKHTAILVGLLNLAAVPAFLADTRWGAGLCLFITGAAFYQFNKIGESRRPGSNMVNRMNNFFAPYTGDPSTDLDNTVRNIVNGGDAVYQQLFSESRP</sequence>
<keyword evidence="1" id="KW-1133">Transmembrane helix</keyword>
<accession>A0ABY4YC86</accession>
<evidence type="ECO:0000256" key="1">
    <source>
        <dbReference type="SAM" id="Phobius"/>
    </source>
</evidence>
<reference evidence="2" key="1">
    <citation type="submission" date="2021-03" db="EMBL/GenBank/DDBJ databases">
        <title>Legionella lytica PCM 2298.</title>
        <authorList>
            <person name="Koper P."/>
        </authorList>
    </citation>
    <scope>NUCLEOTIDE SEQUENCE</scope>
    <source>
        <strain evidence="2">PCM 2298</strain>
    </source>
</reference>
<feature type="transmembrane region" description="Helical" evidence="1">
    <location>
        <begin position="34"/>
        <end position="51"/>
    </location>
</feature>
<organism evidence="2 3">
    <name type="scientific">Legionella lytica</name>
    <dbReference type="NCBI Taxonomy" id="96232"/>
    <lineage>
        <taxon>Bacteria</taxon>
        <taxon>Pseudomonadati</taxon>
        <taxon>Pseudomonadota</taxon>
        <taxon>Gammaproteobacteria</taxon>
        <taxon>Legionellales</taxon>
        <taxon>Legionellaceae</taxon>
        <taxon>Legionella</taxon>
    </lineage>
</organism>
<dbReference type="EMBL" id="CP071527">
    <property type="protein sequence ID" value="USQ14993.1"/>
    <property type="molecule type" value="Genomic_DNA"/>
</dbReference>
<proteinExistence type="predicted"/>
<evidence type="ECO:0000313" key="2">
    <source>
        <dbReference type="EMBL" id="USQ14993.1"/>
    </source>
</evidence>
<keyword evidence="1" id="KW-0472">Membrane</keyword>
<evidence type="ECO:0000313" key="3">
    <source>
        <dbReference type="Proteomes" id="UP001057474"/>
    </source>
</evidence>